<dbReference type="InterPro" id="IPR029526">
    <property type="entry name" value="PGBD"/>
</dbReference>
<evidence type="ECO:0000259" key="2">
    <source>
        <dbReference type="Pfam" id="PF13843"/>
    </source>
</evidence>
<organism evidence="3 4">
    <name type="scientific">Rhamnusium bicolor</name>
    <dbReference type="NCBI Taxonomy" id="1586634"/>
    <lineage>
        <taxon>Eukaryota</taxon>
        <taxon>Metazoa</taxon>
        <taxon>Ecdysozoa</taxon>
        <taxon>Arthropoda</taxon>
        <taxon>Hexapoda</taxon>
        <taxon>Insecta</taxon>
        <taxon>Pterygota</taxon>
        <taxon>Neoptera</taxon>
        <taxon>Endopterygota</taxon>
        <taxon>Coleoptera</taxon>
        <taxon>Polyphaga</taxon>
        <taxon>Cucujiformia</taxon>
        <taxon>Chrysomeloidea</taxon>
        <taxon>Cerambycidae</taxon>
        <taxon>Lepturinae</taxon>
        <taxon>Rhagiini</taxon>
        <taxon>Rhamnusium</taxon>
    </lineage>
</organism>
<dbReference type="EMBL" id="JANEYF010004183">
    <property type="protein sequence ID" value="KAJ8931957.1"/>
    <property type="molecule type" value="Genomic_DNA"/>
</dbReference>
<proteinExistence type="predicted"/>
<dbReference type="Pfam" id="PF13843">
    <property type="entry name" value="DDE_Tnp_1_7"/>
    <property type="match status" value="1"/>
</dbReference>
<dbReference type="PANTHER" id="PTHR10773:SF19">
    <property type="match status" value="1"/>
</dbReference>
<feature type="region of interest" description="Disordered" evidence="1">
    <location>
        <begin position="262"/>
        <end position="307"/>
    </location>
</feature>
<accession>A0AAV8X0A0</accession>
<evidence type="ECO:0000313" key="4">
    <source>
        <dbReference type="Proteomes" id="UP001162156"/>
    </source>
</evidence>
<protein>
    <recommendedName>
        <fullName evidence="2">PiggyBac transposable element-derived protein domain-containing protein</fullName>
    </recommendedName>
</protein>
<keyword evidence="4" id="KW-1185">Reference proteome</keyword>
<dbReference type="AlphaFoldDB" id="A0AAV8X0A0"/>
<dbReference type="PANTHER" id="PTHR10773">
    <property type="entry name" value="DNA-DIRECTED RNA POLYMERASES I, II, AND III SUBUNIT RPABC2"/>
    <property type="match status" value="1"/>
</dbReference>
<evidence type="ECO:0000313" key="3">
    <source>
        <dbReference type="EMBL" id="KAJ8931957.1"/>
    </source>
</evidence>
<reference evidence="3" key="1">
    <citation type="journal article" date="2023" name="Insect Mol. Biol.">
        <title>Genome sequencing provides insights into the evolution of gene families encoding plant cell wall-degrading enzymes in longhorned beetles.</title>
        <authorList>
            <person name="Shin N.R."/>
            <person name="Okamura Y."/>
            <person name="Kirsch R."/>
            <person name="Pauchet Y."/>
        </authorList>
    </citation>
    <scope>NUCLEOTIDE SEQUENCE</scope>
    <source>
        <strain evidence="3">RBIC_L_NR</strain>
    </source>
</reference>
<feature type="compositionally biased region" description="Basic and acidic residues" evidence="1">
    <location>
        <begin position="286"/>
        <end position="295"/>
    </location>
</feature>
<dbReference type="Proteomes" id="UP001162156">
    <property type="component" value="Unassembled WGS sequence"/>
</dbReference>
<evidence type="ECO:0000256" key="1">
    <source>
        <dbReference type="SAM" id="MobiDB-lite"/>
    </source>
</evidence>
<sequence length="500" mass="58048">MEFSNNGEHFITLNEIKGGKKQESVKRVSGKQYVTCKNKSVDGKNPAKGYVKTTLFRQFYDTDEATQGTFLMGILQVGNIRRRRHGSYDHPENSKRQVSVYYTVPNGSGKHVQICQQTFREIFCITKKRLENLVKKKKLGYSTYTDLRKNNRRNIKYTEEHSHLIHEHINSFPRSASHYCRKKSTKEYLSPDLNINRLYRAFIQKYPNINISSKHYRKIFNPRSVSLVCVVSYYFVVVMAYEEGQRRLQALWEAVWEEEQEQEQQEIDQPVTSYPSDPVSCDEEASSEHSVHNTDTEQSSSDDDGRFESLQRGAANYSLYTGKDGTKWLVHKTRKQPVGTLRKNKREMPPIFLDTKRRHIYSSMFAWGIDPNKCLLTSYVPKKNKNVLMLLTFHEDDDIDPESREQMKPSVITFYNLTKGAVDVVDRMKAEYSVTRNFEQLWPNGKPVAQAILNDIKSYMDLIPAVDQPFYLHLTGDPSIEEDIDGYNVATLNFEVETDA</sequence>
<feature type="domain" description="PiggyBac transposable element-derived protein" evidence="2">
    <location>
        <begin position="336"/>
        <end position="442"/>
    </location>
</feature>
<comment type="caution">
    <text evidence="3">The sequence shown here is derived from an EMBL/GenBank/DDBJ whole genome shotgun (WGS) entry which is preliminary data.</text>
</comment>
<gene>
    <name evidence="3" type="ORF">NQ314_015088</name>
</gene>
<name>A0AAV8X0A0_9CUCU</name>